<dbReference type="KEGG" id="nfr:ERS450000_00266"/>
<name>A0A0H5NDN5_NOCFR</name>
<reference evidence="2" key="1">
    <citation type="submission" date="2015-03" db="EMBL/GenBank/DDBJ databases">
        <authorList>
            <consortium name="Pathogen Informatics"/>
        </authorList>
    </citation>
    <scope>NUCLEOTIDE SEQUENCE [LARGE SCALE GENOMIC DNA]</scope>
    <source>
        <strain evidence="2">NCTC11134</strain>
    </source>
</reference>
<sequence length="155" mass="16500">MTTPTATRADSLDQLNRAVLDAGPDHRGRLVGWEFDGHTLATAFSIGLDCPADEWPTVLEHAVAAALDHHHAPRRSGPIVAYTLRAEIASPTPRTVAITADASGAVRCAWNDARDDTDPTGPLVDLVQHIARTTGARYLRVPTVPITTPEGNAVV</sequence>
<evidence type="ECO:0000313" key="1">
    <source>
        <dbReference type="EMBL" id="CRY73693.1"/>
    </source>
</evidence>
<dbReference type="RefSeq" id="WP_060589940.1">
    <property type="nucleotide sequence ID" value="NZ_CP031418.1"/>
</dbReference>
<evidence type="ECO:0000313" key="2">
    <source>
        <dbReference type="Proteomes" id="UP000057820"/>
    </source>
</evidence>
<proteinExistence type="predicted"/>
<organism evidence="1 2">
    <name type="scientific">Nocardia farcinica</name>
    <dbReference type="NCBI Taxonomy" id="37329"/>
    <lineage>
        <taxon>Bacteria</taxon>
        <taxon>Bacillati</taxon>
        <taxon>Actinomycetota</taxon>
        <taxon>Actinomycetes</taxon>
        <taxon>Mycobacteriales</taxon>
        <taxon>Nocardiaceae</taxon>
        <taxon>Nocardia</taxon>
    </lineage>
</organism>
<accession>A0A0H5NDN5</accession>
<dbReference type="Proteomes" id="UP000057820">
    <property type="component" value="Chromosome 1"/>
</dbReference>
<gene>
    <name evidence="1" type="ORF">ERS450000_00266</name>
</gene>
<dbReference type="AlphaFoldDB" id="A0A0H5NDN5"/>
<dbReference type="EMBL" id="LN868938">
    <property type="protein sequence ID" value="CRY73693.1"/>
    <property type="molecule type" value="Genomic_DNA"/>
</dbReference>
<protein>
    <submittedName>
        <fullName evidence="1">Uncharacterized protein</fullName>
    </submittedName>
</protein>